<dbReference type="GO" id="GO:0000082">
    <property type="term" value="P:G1/S transition of mitotic cell cycle"/>
    <property type="evidence" value="ECO:0000318"/>
    <property type="project" value="GO_Central"/>
</dbReference>
<dbReference type="KEGG" id="ptm:GSPATT00010626001"/>
<dbReference type="GO" id="GO:0005634">
    <property type="term" value="C:nucleus"/>
    <property type="evidence" value="ECO:0000318"/>
    <property type="project" value="GO_Central"/>
</dbReference>
<accession>A0CUF9</accession>
<dbReference type="Pfam" id="PF00134">
    <property type="entry name" value="Cyclin_N"/>
    <property type="match status" value="1"/>
</dbReference>
<dbReference type="RefSeq" id="XP_001441823.1">
    <property type="nucleotide sequence ID" value="XM_001441786.2"/>
</dbReference>
<dbReference type="InterPro" id="IPR039361">
    <property type="entry name" value="Cyclin"/>
</dbReference>
<evidence type="ECO:0000313" key="4">
    <source>
        <dbReference type="Proteomes" id="UP000000600"/>
    </source>
</evidence>
<dbReference type="FunFam" id="1.10.472.10:FF:000279">
    <property type="entry name" value="Cyclin, N-terminal domain containing protein"/>
    <property type="match status" value="1"/>
</dbReference>
<keyword evidence="1" id="KW-1133">Transmembrane helix</keyword>
<protein>
    <recommendedName>
        <fullName evidence="2">Cyclin N-terminal domain-containing protein</fullName>
    </recommendedName>
</protein>
<keyword evidence="4" id="KW-1185">Reference proteome</keyword>
<dbReference type="InParanoid" id="A0CUF9"/>
<evidence type="ECO:0000313" key="3">
    <source>
        <dbReference type="EMBL" id="CAK74426.1"/>
    </source>
</evidence>
<feature type="transmembrane region" description="Helical" evidence="1">
    <location>
        <begin position="311"/>
        <end position="331"/>
    </location>
</feature>
<name>A0CUF9_PARTE</name>
<dbReference type="HOGENOM" id="CLU_810033_0_0_1"/>
<reference evidence="3 4" key="1">
    <citation type="journal article" date="2006" name="Nature">
        <title>Global trends of whole-genome duplications revealed by the ciliate Paramecium tetraurelia.</title>
        <authorList>
            <consortium name="Genoscope"/>
            <person name="Aury J.-M."/>
            <person name="Jaillon O."/>
            <person name="Duret L."/>
            <person name="Noel B."/>
            <person name="Jubin C."/>
            <person name="Porcel B.M."/>
            <person name="Segurens B."/>
            <person name="Daubin V."/>
            <person name="Anthouard V."/>
            <person name="Aiach N."/>
            <person name="Arnaiz O."/>
            <person name="Billaut A."/>
            <person name="Beisson J."/>
            <person name="Blanc I."/>
            <person name="Bouhouche K."/>
            <person name="Camara F."/>
            <person name="Duharcourt S."/>
            <person name="Guigo R."/>
            <person name="Gogendeau D."/>
            <person name="Katinka M."/>
            <person name="Keller A.-M."/>
            <person name="Kissmehl R."/>
            <person name="Klotz C."/>
            <person name="Koll F."/>
            <person name="Le Moue A."/>
            <person name="Lepere C."/>
            <person name="Malinsky S."/>
            <person name="Nowacki M."/>
            <person name="Nowak J.K."/>
            <person name="Plattner H."/>
            <person name="Poulain J."/>
            <person name="Ruiz F."/>
            <person name="Serrano V."/>
            <person name="Zagulski M."/>
            <person name="Dessen P."/>
            <person name="Betermier M."/>
            <person name="Weissenbach J."/>
            <person name="Scarpelli C."/>
            <person name="Schachter V."/>
            <person name="Sperling L."/>
            <person name="Meyer E."/>
            <person name="Cohen J."/>
            <person name="Wincker P."/>
        </authorList>
    </citation>
    <scope>NUCLEOTIDE SEQUENCE [LARGE SCALE GENOMIC DNA]</scope>
    <source>
        <strain evidence="3 4">Stock d4-2</strain>
    </source>
</reference>
<dbReference type="EMBL" id="CT868185">
    <property type="protein sequence ID" value="CAK74426.1"/>
    <property type="molecule type" value="Genomic_DNA"/>
</dbReference>
<sequence>MNQKNFYTKHNKIEQNQELLLSSRNRVRSAFQDISNLNFSFINVQEKGVKQQKEELKIQKGKRRNALIPVSIGRMLIQVENAEFQQINYLIRSGKETEKDILCYFDKFRCEIYQYELIIEQQLNKLNIDQHDFTGEQLERALDWMVYKMKKFKKVTTETIFKAIELVYQYLQNTFHLTFKELELISGCSIYISSKLVDLYPIYIDDLCQEVLQSKYYNSDILQQERKMCQILNYSLCFTTSSQLVHRILMDLRDLIEQIYDKEKVEYLRQKIIDNLLYMEIGLEFRSISKCNKALSSILLTMIEENIENRIVIIQILFIVLSCVVVCQSFQVEHKLD</sequence>
<proteinExistence type="predicted"/>
<dbReference type="GO" id="GO:0005737">
    <property type="term" value="C:cytoplasm"/>
    <property type="evidence" value="ECO:0000318"/>
    <property type="project" value="GO_Central"/>
</dbReference>
<dbReference type="GeneID" id="5027608"/>
<dbReference type="PANTHER" id="PTHR10177">
    <property type="entry name" value="CYCLINS"/>
    <property type="match status" value="1"/>
</dbReference>
<dbReference type="GO" id="GO:0016538">
    <property type="term" value="F:cyclin-dependent protein serine/threonine kinase regulator activity"/>
    <property type="evidence" value="ECO:0000318"/>
    <property type="project" value="GO_Central"/>
</dbReference>
<keyword evidence="1" id="KW-0472">Membrane</keyword>
<dbReference type="Gene3D" id="1.10.472.10">
    <property type="entry name" value="Cyclin-like"/>
    <property type="match status" value="2"/>
</dbReference>
<dbReference type="Proteomes" id="UP000000600">
    <property type="component" value="Unassembled WGS sequence"/>
</dbReference>
<dbReference type="AlphaFoldDB" id="A0CUF9"/>
<dbReference type="OrthoDB" id="297638at2759"/>
<evidence type="ECO:0000259" key="2">
    <source>
        <dbReference type="Pfam" id="PF00134"/>
    </source>
</evidence>
<keyword evidence="1" id="KW-0812">Transmembrane</keyword>
<gene>
    <name evidence="3" type="ORF">GSPATT00010626001</name>
</gene>
<dbReference type="OMA" id="ERKMCQI"/>
<evidence type="ECO:0000256" key="1">
    <source>
        <dbReference type="SAM" id="Phobius"/>
    </source>
</evidence>
<dbReference type="InterPro" id="IPR006671">
    <property type="entry name" value="Cyclin_N"/>
</dbReference>
<dbReference type="GO" id="GO:0000307">
    <property type="term" value="C:cyclin-dependent protein kinase holoenzyme complex"/>
    <property type="evidence" value="ECO:0000318"/>
    <property type="project" value="GO_Central"/>
</dbReference>
<feature type="domain" description="Cyclin N-terminal" evidence="2">
    <location>
        <begin position="128"/>
        <end position="236"/>
    </location>
</feature>
<dbReference type="InterPro" id="IPR036915">
    <property type="entry name" value="Cyclin-like_sf"/>
</dbReference>
<dbReference type="SUPFAM" id="SSF47954">
    <property type="entry name" value="Cyclin-like"/>
    <property type="match status" value="1"/>
</dbReference>
<organism evidence="3 4">
    <name type="scientific">Paramecium tetraurelia</name>
    <dbReference type="NCBI Taxonomy" id="5888"/>
    <lineage>
        <taxon>Eukaryota</taxon>
        <taxon>Sar</taxon>
        <taxon>Alveolata</taxon>
        <taxon>Ciliophora</taxon>
        <taxon>Intramacronucleata</taxon>
        <taxon>Oligohymenophorea</taxon>
        <taxon>Peniculida</taxon>
        <taxon>Parameciidae</taxon>
        <taxon>Paramecium</taxon>
    </lineage>
</organism>